<sequence>MQIEPTRNASEAEIGSDTYLVDQVLEQRKKAPSDAISQDLPISEQLAALRAEIGRLAESASLIAGEATAIVAQAPARLRFEGERQFHKRPVIALLAIGILSFHLAQALFGRSRRMR</sequence>
<dbReference type="EMBL" id="QPJM01000015">
    <property type="protein sequence ID" value="RCW80108.1"/>
    <property type="molecule type" value="Genomic_DNA"/>
</dbReference>
<gene>
    <name evidence="2" type="ORF">C7476_11573</name>
</gene>
<keyword evidence="1" id="KW-0472">Membrane</keyword>
<protein>
    <recommendedName>
        <fullName evidence="4">ElaB/YqjD/DUF883 family membrane-anchored ribosome-binding protein</fullName>
    </recommendedName>
</protein>
<evidence type="ECO:0000256" key="1">
    <source>
        <dbReference type="SAM" id="Phobius"/>
    </source>
</evidence>
<accession>A0A368YKR5</accession>
<evidence type="ECO:0000313" key="3">
    <source>
        <dbReference type="Proteomes" id="UP000253324"/>
    </source>
</evidence>
<keyword evidence="1" id="KW-1133">Transmembrane helix</keyword>
<reference evidence="2 3" key="1">
    <citation type="submission" date="2018-07" db="EMBL/GenBank/DDBJ databases">
        <title>Genomic Encyclopedia of Type Strains, Phase III (KMG-III): the genomes of soil and plant-associated and newly described type strains.</title>
        <authorList>
            <person name="Whitman W."/>
        </authorList>
    </citation>
    <scope>NUCLEOTIDE SEQUENCE [LARGE SCALE GENOMIC DNA]</scope>
    <source>
        <strain evidence="2 3">31-25a</strain>
    </source>
</reference>
<dbReference type="AlphaFoldDB" id="A0A368YKR5"/>
<evidence type="ECO:0008006" key="4">
    <source>
        <dbReference type="Google" id="ProtNLM"/>
    </source>
</evidence>
<name>A0A368YKR5_9HYPH</name>
<dbReference type="Proteomes" id="UP000253324">
    <property type="component" value="Unassembled WGS sequence"/>
</dbReference>
<keyword evidence="1" id="KW-0812">Transmembrane</keyword>
<evidence type="ECO:0000313" key="2">
    <source>
        <dbReference type="EMBL" id="RCW80108.1"/>
    </source>
</evidence>
<comment type="caution">
    <text evidence="2">The sequence shown here is derived from an EMBL/GenBank/DDBJ whole genome shotgun (WGS) entry which is preliminary data.</text>
</comment>
<feature type="transmembrane region" description="Helical" evidence="1">
    <location>
        <begin position="91"/>
        <end position="109"/>
    </location>
</feature>
<organism evidence="2 3">
    <name type="scientific">Phyllobacterium bourgognense</name>
    <dbReference type="NCBI Taxonomy" id="314236"/>
    <lineage>
        <taxon>Bacteria</taxon>
        <taxon>Pseudomonadati</taxon>
        <taxon>Pseudomonadota</taxon>
        <taxon>Alphaproteobacteria</taxon>
        <taxon>Hyphomicrobiales</taxon>
        <taxon>Phyllobacteriaceae</taxon>
        <taxon>Phyllobacterium</taxon>
    </lineage>
</organism>
<dbReference type="OrthoDB" id="8454376at2"/>
<dbReference type="RefSeq" id="WP_114431853.1">
    <property type="nucleotide sequence ID" value="NZ_QPJM01000015.1"/>
</dbReference>
<proteinExistence type="predicted"/>
<keyword evidence="3" id="KW-1185">Reference proteome</keyword>